<proteinExistence type="predicted"/>
<evidence type="ECO:0000313" key="2">
    <source>
        <dbReference type="Proteomes" id="UP000016842"/>
    </source>
</evidence>
<sequence>MRPDHCFIEAVEQELRHQGIKKLSANSLPVAGRIDP</sequence>
<name>U4V6J6_9HYPH</name>
<dbReference type="EMBL" id="ASXJ01000266">
    <property type="protein sequence ID" value="ERM00653.1"/>
    <property type="molecule type" value="Genomic_DNA"/>
</dbReference>
<dbReference type="Proteomes" id="UP000016842">
    <property type="component" value="Unassembled WGS sequence"/>
</dbReference>
<protein>
    <submittedName>
        <fullName evidence="1">Uncharacterized protein</fullName>
    </submittedName>
</protein>
<gene>
    <name evidence="1" type="ORF">Q644_25575</name>
</gene>
<organism evidence="1 2">
    <name type="scientific">Brucella intermedia 229E</name>
    <dbReference type="NCBI Taxonomy" id="1337887"/>
    <lineage>
        <taxon>Bacteria</taxon>
        <taxon>Pseudomonadati</taxon>
        <taxon>Pseudomonadota</taxon>
        <taxon>Alphaproteobacteria</taxon>
        <taxon>Hyphomicrobiales</taxon>
        <taxon>Brucellaceae</taxon>
        <taxon>Brucella/Ochrobactrum group</taxon>
        <taxon>Brucella</taxon>
    </lineage>
</organism>
<dbReference type="AlphaFoldDB" id="U4V6J6"/>
<accession>U4V6J6</accession>
<reference evidence="1 2" key="1">
    <citation type="journal article" date="2014" name="FEMS Microbiol. Lett.">
        <title>Genome sequencing analysis reveals virulence-related gene content of Ochrobactrum intermedium strain 229E, a urease-positive strain isolated from the human gastric niche.</title>
        <authorList>
            <person name="Kulkarni G.J."/>
            <person name="Shetty S."/>
            <person name="Dharne M.S."/>
            <person name="Shouche Y.S."/>
        </authorList>
    </citation>
    <scope>NUCLEOTIDE SEQUENCE [LARGE SCALE GENOMIC DNA]</scope>
    <source>
        <strain evidence="1 2">229E</strain>
    </source>
</reference>
<evidence type="ECO:0000313" key="1">
    <source>
        <dbReference type="EMBL" id="ERM00653.1"/>
    </source>
</evidence>
<comment type="caution">
    <text evidence="1">The sequence shown here is derived from an EMBL/GenBank/DDBJ whole genome shotgun (WGS) entry which is preliminary data.</text>
</comment>